<evidence type="ECO:0000256" key="1">
    <source>
        <dbReference type="SAM" id="MobiDB-lite"/>
    </source>
</evidence>
<feature type="compositionally biased region" description="Polar residues" evidence="1">
    <location>
        <begin position="289"/>
        <end position="315"/>
    </location>
</feature>
<dbReference type="FunCoup" id="B4M6F9">
    <property type="interactions" value="17"/>
</dbReference>
<dbReference type="KEGG" id="dvi:6632936"/>
<dbReference type="eggNOG" id="ENOG502TBUA">
    <property type="taxonomic scope" value="Eukaryota"/>
</dbReference>
<proteinExistence type="predicted"/>
<accession>B4M6F9</accession>
<keyword evidence="3" id="KW-1185">Reference proteome</keyword>
<gene>
    <name evidence="2" type="primary">Dvir\GJ10769</name>
    <name evidence="2" type="ORF">Dvir_GJ10769</name>
</gene>
<dbReference type="PhylomeDB" id="B4M6F9"/>
<feature type="compositionally biased region" description="Basic and acidic residues" evidence="1">
    <location>
        <begin position="151"/>
        <end position="160"/>
    </location>
</feature>
<dbReference type="AlphaFoldDB" id="B4M6F9"/>
<organism evidence="2 3">
    <name type="scientific">Drosophila virilis</name>
    <name type="common">Fruit fly</name>
    <dbReference type="NCBI Taxonomy" id="7244"/>
    <lineage>
        <taxon>Eukaryota</taxon>
        <taxon>Metazoa</taxon>
        <taxon>Ecdysozoa</taxon>
        <taxon>Arthropoda</taxon>
        <taxon>Hexapoda</taxon>
        <taxon>Insecta</taxon>
        <taxon>Pterygota</taxon>
        <taxon>Neoptera</taxon>
        <taxon>Endopterygota</taxon>
        <taxon>Diptera</taxon>
        <taxon>Brachycera</taxon>
        <taxon>Muscomorpha</taxon>
        <taxon>Ephydroidea</taxon>
        <taxon>Drosophilidae</taxon>
        <taxon>Drosophila</taxon>
    </lineage>
</organism>
<feature type="compositionally biased region" description="Polar residues" evidence="1">
    <location>
        <begin position="219"/>
        <end position="229"/>
    </location>
</feature>
<protein>
    <submittedName>
        <fullName evidence="2">Uncharacterized protein</fullName>
    </submittedName>
</protein>
<evidence type="ECO:0000313" key="3">
    <source>
        <dbReference type="Proteomes" id="UP000008792"/>
    </source>
</evidence>
<dbReference type="HOGENOM" id="CLU_047757_0_0_1"/>
<feature type="compositionally biased region" description="Basic and acidic residues" evidence="1">
    <location>
        <begin position="189"/>
        <end position="200"/>
    </location>
</feature>
<dbReference type="OMA" id="NYMSIDH"/>
<sequence length="479" mass="54643">MSFSSAGEFRVVLQQYKYGSHQIFCIIKILPDTVSFFEKEPENDFNWMTAARWTKLESALWRLFASLNNWDEDARKLNTQMLIDHIKVSVSWSEELLPAAQKLLQDEVLAQNDLGLEIVLRYMSHEDKTVVDSQAKKRKHTDKVRTTPLEHSADNADKVRAAGSNPSSKKKSAAKISNSEPTQPSEEASVSKRPCETTSRKRERRSISQGSHSIKDVPPTSTIEQTSSRNRTDKRTKSPTSRANSAEPKAERRSARSPVRPGRYNEFVLSDKVTRKVKQKRTDSDSSSEKGPSQSATNNKHKQTVANGNAAHSGSQNWKFEQLDGARINKAAIKQLNDMLDIPKPRKVKILLLKDMDEATVLKTFEAYRIDFDRLFKEREHKYQTTSYMTIDHCHIMDILTKPIRDSMIKKLGEAYSKSGPHGSLVINGLLPLWIIRLFMDRYHLTQKEAVHQIADQLKYNTYLKALNNEPLSSDLEDL</sequence>
<dbReference type="OrthoDB" id="8008330at2759"/>
<name>B4M6F9_DROVI</name>
<feature type="region of interest" description="Disordered" evidence="1">
    <location>
        <begin position="129"/>
        <end position="315"/>
    </location>
</feature>
<dbReference type="Proteomes" id="UP000008792">
    <property type="component" value="Unassembled WGS sequence"/>
</dbReference>
<dbReference type="InParanoid" id="B4M6F9"/>
<dbReference type="EMBL" id="CH940652">
    <property type="protein sequence ID" value="EDW59235.1"/>
    <property type="molecule type" value="Genomic_DNA"/>
</dbReference>
<reference evidence="2 3" key="1">
    <citation type="journal article" date="2007" name="Nature">
        <title>Evolution of genes and genomes on the Drosophila phylogeny.</title>
        <authorList>
            <consortium name="Drosophila 12 Genomes Consortium"/>
            <person name="Clark A.G."/>
            <person name="Eisen M.B."/>
            <person name="Smith D.R."/>
            <person name="Bergman C.M."/>
            <person name="Oliver B."/>
            <person name="Markow T.A."/>
            <person name="Kaufman T.C."/>
            <person name="Kellis M."/>
            <person name="Gelbart W."/>
            <person name="Iyer V.N."/>
            <person name="Pollard D.A."/>
            <person name="Sackton T.B."/>
            <person name="Larracuente A.M."/>
            <person name="Singh N.D."/>
            <person name="Abad J.P."/>
            <person name="Abt D.N."/>
            <person name="Adryan B."/>
            <person name="Aguade M."/>
            <person name="Akashi H."/>
            <person name="Anderson W.W."/>
            <person name="Aquadro C.F."/>
            <person name="Ardell D.H."/>
            <person name="Arguello R."/>
            <person name="Artieri C.G."/>
            <person name="Barbash D.A."/>
            <person name="Barker D."/>
            <person name="Barsanti P."/>
            <person name="Batterham P."/>
            <person name="Batzoglou S."/>
            <person name="Begun D."/>
            <person name="Bhutkar A."/>
            <person name="Blanco E."/>
            <person name="Bosak S.A."/>
            <person name="Bradley R.K."/>
            <person name="Brand A.D."/>
            <person name="Brent M.R."/>
            <person name="Brooks A.N."/>
            <person name="Brown R.H."/>
            <person name="Butlin R.K."/>
            <person name="Caggese C."/>
            <person name="Calvi B.R."/>
            <person name="Bernardo de Carvalho A."/>
            <person name="Caspi A."/>
            <person name="Castrezana S."/>
            <person name="Celniker S.E."/>
            <person name="Chang J.L."/>
            <person name="Chapple C."/>
            <person name="Chatterji S."/>
            <person name="Chinwalla A."/>
            <person name="Civetta A."/>
            <person name="Clifton S.W."/>
            <person name="Comeron J.M."/>
            <person name="Costello J.C."/>
            <person name="Coyne J.A."/>
            <person name="Daub J."/>
            <person name="David R.G."/>
            <person name="Delcher A.L."/>
            <person name="Delehaunty K."/>
            <person name="Do C.B."/>
            <person name="Ebling H."/>
            <person name="Edwards K."/>
            <person name="Eickbush T."/>
            <person name="Evans J.D."/>
            <person name="Filipski A."/>
            <person name="Findeiss S."/>
            <person name="Freyhult E."/>
            <person name="Fulton L."/>
            <person name="Fulton R."/>
            <person name="Garcia A.C."/>
            <person name="Gardiner A."/>
            <person name="Garfield D.A."/>
            <person name="Garvin B.E."/>
            <person name="Gibson G."/>
            <person name="Gilbert D."/>
            <person name="Gnerre S."/>
            <person name="Godfrey J."/>
            <person name="Good R."/>
            <person name="Gotea V."/>
            <person name="Gravely B."/>
            <person name="Greenberg A.J."/>
            <person name="Griffiths-Jones S."/>
            <person name="Gross S."/>
            <person name="Guigo R."/>
            <person name="Gustafson E.A."/>
            <person name="Haerty W."/>
            <person name="Hahn M.W."/>
            <person name="Halligan D.L."/>
            <person name="Halpern A.L."/>
            <person name="Halter G.M."/>
            <person name="Han M.V."/>
            <person name="Heger A."/>
            <person name="Hillier L."/>
            <person name="Hinrichs A.S."/>
            <person name="Holmes I."/>
            <person name="Hoskins R.A."/>
            <person name="Hubisz M.J."/>
            <person name="Hultmark D."/>
            <person name="Huntley M.A."/>
            <person name="Jaffe D.B."/>
            <person name="Jagadeeshan S."/>
            <person name="Jeck W.R."/>
            <person name="Johnson J."/>
            <person name="Jones C.D."/>
            <person name="Jordan W.C."/>
            <person name="Karpen G.H."/>
            <person name="Kataoka E."/>
            <person name="Keightley P.D."/>
            <person name="Kheradpour P."/>
            <person name="Kirkness E.F."/>
            <person name="Koerich L.B."/>
            <person name="Kristiansen K."/>
            <person name="Kudrna D."/>
            <person name="Kulathinal R.J."/>
            <person name="Kumar S."/>
            <person name="Kwok R."/>
            <person name="Lander E."/>
            <person name="Langley C.H."/>
            <person name="Lapoint R."/>
            <person name="Lazzaro B.P."/>
            <person name="Lee S.J."/>
            <person name="Levesque L."/>
            <person name="Li R."/>
            <person name="Lin C.F."/>
            <person name="Lin M.F."/>
            <person name="Lindblad-Toh K."/>
            <person name="Llopart A."/>
            <person name="Long M."/>
            <person name="Low L."/>
            <person name="Lozovsky E."/>
            <person name="Lu J."/>
            <person name="Luo M."/>
            <person name="Machado C.A."/>
            <person name="Makalowski W."/>
            <person name="Marzo M."/>
            <person name="Matsuda M."/>
            <person name="Matzkin L."/>
            <person name="McAllister B."/>
            <person name="McBride C.S."/>
            <person name="McKernan B."/>
            <person name="McKernan K."/>
            <person name="Mendez-Lago M."/>
            <person name="Minx P."/>
            <person name="Mollenhauer M.U."/>
            <person name="Montooth K."/>
            <person name="Mount S.M."/>
            <person name="Mu X."/>
            <person name="Myers E."/>
            <person name="Negre B."/>
            <person name="Newfeld S."/>
            <person name="Nielsen R."/>
            <person name="Noor M.A."/>
            <person name="O'Grady P."/>
            <person name="Pachter L."/>
            <person name="Papaceit M."/>
            <person name="Parisi M.J."/>
            <person name="Parisi M."/>
            <person name="Parts L."/>
            <person name="Pedersen J.S."/>
            <person name="Pesole G."/>
            <person name="Phillippy A.M."/>
            <person name="Ponting C.P."/>
            <person name="Pop M."/>
            <person name="Porcelli D."/>
            <person name="Powell J.R."/>
            <person name="Prohaska S."/>
            <person name="Pruitt K."/>
            <person name="Puig M."/>
            <person name="Quesneville H."/>
            <person name="Ram K.R."/>
            <person name="Rand D."/>
            <person name="Rasmussen M.D."/>
            <person name="Reed L.K."/>
            <person name="Reenan R."/>
            <person name="Reily A."/>
            <person name="Remington K.A."/>
            <person name="Rieger T.T."/>
            <person name="Ritchie M.G."/>
            <person name="Robin C."/>
            <person name="Rogers Y.H."/>
            <person name="Rohde C."/>
            <person name="Rozas J."/>
            <person name="Rubenfield M.J."/>
            <person name="Ruiz A."/>
            <person name="Russo S."/>
            <person name="Salzberg S.L."/>
            <person name="Sanchez-Gracia A."/>
            <person name="Saranga D.J."/>
            <person name="Sato H."/>
            <person name="Schaeffer S.W."/>
            <person name="Schatz M.C."/>
            <person name="Schlenke T."/>
            <person name="Schwartz R."/>
            <person name="Segarra C."/>
            <person name="Singh R.S."/>
            <person name="Sirot L."/>
            <person name="Sirota M."/>
            <person name="Sisneros N.B."/>
            <person name="Smith C.D."/>
            <person name="Smith T.F."/>
            <person name="Spieth J."/>
            <person name="Stage D.E."/>
            <person name="Stark A."/>
            <person name="Stephan W."/>
            <person name="Strausberg R.L."/>
            <person name="Strempel S."/>
            <person name="Sturgill D."/>
            <person name="Sutton G."/>
            <person name="Sutton G.G."/>
            <person name="Tao W."/>
            <person name="Teichmann S."/>
            <person name="Tobari Y.N."/>
            <person name="Tomimura Y."/>
            <person name="Tsolas J.M."/>
            <person name="Valente V.L."/>
            <person name="Venter E."/>
            <person name="Venter J.C."/>
            <person name="Vicario S."/>
            <person name="Vieira F.G."/>
            <person name="Vilella A.J."/>
            <person name="Villasante A."/>
            <person name="Walenz B."/>
            <person name="Wang J."/>
            <person name="Wasserman M."/>
            <person name="Watts T."/>
            <person name="Wilson D."/>
            <person name="Wilson R.K."/>
            <person name="Wing R.A."/>
            <person name="Wolfner M.F."/>
            <person name="Wong A."/>
            <person name="Wong G.K."/>
            <person name="Wu C.I."/>
            <person name="Wu G."/>
            <person name="Yamamoto D."/>
            <person name="Yang H.P."/>
            <person name="Yang S.P."/>
            <person name="Yorke J.A."/>
            <person name="Yoshida K."/>
            <person name="Zdobnov E."/>
            <person name="Zhang P."/>
            <person name="Zhang Y."/>
            <person name="Zimin A.V."/>
            <person name="Baldwin J."/>
            <person name="Abdouelleil A."/>
            <person name="Abdulkadir J."/>
            <person name="Abebe A."/>
            <person name="Abera B."/>
            <person name="Abreu J."/>
            <person name="Acer S.C."/>
            <person name="Aftuck L."/>
            <person name="Alexander A."/>
            <person name="An P."/>
            <person name="Anderson E."/>
            <person name="Anderson S."/>
            <person name="Arachi H."/>
            <person name="Azer M."/>
            <person name="Bachantsang P."/>
            <person name="Barry A."/>
            <person name="Bayul T."/>
            <person name="Berlin A."/>
            <person name="Bessette D."/>
            <person name="Bloom T."/>
            <person name="Blye J."/>
            <person name="Boguslavskiy L."/>
            <person name="Bonnet C."/>
            <person name="Boukhgalter B."/>
            <person name="Bourzgui I."/>
            <person name="Brown A."/>
            <person name="Cahill P."/>
            <person name="Channer S."/>
            <person name="Cheshatsang Y."/>
            <person name="Chuda L."/>
            <person name="Citroen M."/>
            <person name="Collymore A."/>
            <person name="Cooke P."/>
            <person name="Costello M."/>
            <person name="D'Aco K."/>
            <person name="Daza R."/>
            <person name="De Haan G."/>
            <person name="DeGray S."/>
            <person name="DeMaso C."/>
            <person name="Dhargay N."/>
            <person name="Dooley K."/>
            <person name="Dooley E."/>
            <person name="Doricent M."/>
            <person name="Dorje P."/>
            <person name="Dorjee K."/>
            <person name="Dupes A."/>
            <person name="Elong R."/>
            <person name="Falk J."/>
            <person name="Farina A."/>
            <person name="Faro S."/>
            <person name="Ferguson D."/>
            <person name="Fisher S."/>
            <person name="Foley C.D."/>
            <person name="Franke A."/>
            <person name="Friedrich D."/>
            <person name="Gadbois L."/>
            <person name="Gearin G."/>
            <person name="Gearin C.R."/>
            <person name="Giannoukos G."/>
            <person name="Goode T."/>
            <person name="Graham J."/>
            <person name="Grandbois E."/>
            <person name="Grewal S."/>
            <person name="Gyaltsen K."/>
            <person name="Hafez N."/>
            <person name="Hagos B."/>
            <person name="Hall J."/>
            <person name="Henson C."/>
            <person name="Hollinger A."/>
            <person name="Honan T."/>
            <person name="Huard M.D."/>
            <person name="Hughes L."/>
            <person name="Hurhula B."/>
            <person name="Husby M.E."/>
            <person name="Kamat A."/>
            <person name="Kanga B."/>
            <person name="Kashin S."/>
            <person name="Khazanovich D."/>
            <person name="Kisner P."/>
            <person name="Lance K."/>
            <person name="Lara M."/>
            <person name="Lee W."/>
            <person name="Lennon N."/>
            <person name="Letendre F."/>
            <person name="LeVine R."/>
            <person name="Lipovsky A."/>
            <person name="Liu X."/>
            <person name="Liu J."/>
            <person name="Liu S."/>
            <person name="Lokyitsang T."/>
            <person name="Lokyitsang Y."/>
            <person name="Lubonja R."/>
            <person name="Lui A."/>
            <person name="MacDonald P."/>
            <person name="Magnisalis V."/>
            <person name="Maru K."/>
            <person name="Matthews C."/>
            <person name="McCusker W."/>
            <person name="McDonough S."/>
            <person name="Mehta T."/>
            <person name="Meldrim J."/>
            <person name="Meneus L."/>
            <person name="Mihai O."/>
            <person name="Mihalev A."/>
            <person name="Mihova T."/>
            <person name="Mittelman R."/>
            <person name="Mlenga V."/>
            <person name="Montmayeur A."/>
            <person name="Mulrain L."/>
            <person name="Navidi A."/>
            <person name="Naylor J."/>
            <person name="Negash T."/>
            <person name="Nguyen T."/>
            <person name="Nguyen N."/>
            <person name="Nicol R."/>
            <person name="Norbu C."/>
            <person name="Norbu N."/>
            <person name="Novod N."/>
            <person name="O'Neill B."/>
            <person name="Osman S."/>
            <person name="Markiewicz E."/>
            <person name="Oyono O.L."/>
            <person name="Patti C."/>
            <person name="Phunkhang P."/>
            <person name="Pierre F."/>
            <person name="Priest M."/>
            <person name="Raghuraman S."/>
            <person name="Rege F."/>
            <person name="Reyes R."/>
            <person name="Rise C."/>
            <person name="Rogov P."/>
            <person name="Ross K."/>
            <person name="Ryan E."/>
            <person name="Settipalli S."/>
            <person name="Shea T."/>
            <person name="Sherpa N."/>
            <person name="Shi L."/>
            <person name="Shih D."/>
            <person name="Sparrow T."/>
            <person name="Spaulding J."/>
            <person name="Stalker J."/>
            <person name="Stange-Thomann N."/>
            <person name="Stavropoulos S."/>
            <person name="Stone C."/>
            <person name="Strader C."/>
            <person name="Tesfaye S."/>
            <person name="Thomson T."/>
            <person name="Thoulutsang Y."/>
            <person name="Thoulutsang D."/>
            <person name="Topham K."/>
            <person name="Topping I."/>
            <person name="Tsamla T."/>
            <person name="Vassiliev H."/>
            <person name="Vo A."/>
            <person name="Wangchuk T."/>
            <person name="Wangdi T."/>
            <person name="Weiand M."/>
            <person name="Wilkinson J."/>
            <person name="Wilson A."/>
            <person name="Yadav S."/>
            <person name="Young G."/>
            <person name="Yu Q."/>
            <person name="Zembek L."/>
            <person name="Zhong D."/>
            <person name="Zimmer A."/>
            <person name="Zwirko Z."/>
            <person name="Jaffe D.B."/>
            <person name="Alvarez P."/>
            <person name="Brockman W."/>
            <person name="Butler J."/>
            <person name="Chin C."/>
            <person name="Gnerre S."/>
            <person name="Grabherr M."/>
            <person name="Kleber M."/>
            <person name="Mauceli E."/>
            <person name="MacCallum I."/>
        </authorList>
    </citation>
    <scope>NUCLEOTIDE SEQUENCE [LARGE SCALE GENOMIC DNA]</scope>
    <source>
        <strain evidence="3">Tucson 15010-1051.87</strain>
    </source>
</reference>
<evidence type="ECO:0000313" key="2">
    <source>
        <dbReference type="EMBL" id="EDW59235.1"/>
    </source>
</evidence>